<dbReference type="Proteomes" id="UP000187465">
    <property type="component" value="Unassembled WGS sequence"/>
</dbReference>
<comment type="caution">
    <text evidence="1">The sequence shown here is derived from an EMBL/GenBank/DDBJ whole genome shotgun (WGS) entry which is preliminary data.</text>
</comment>
<accession>A0A1R0XBF9</accession>
<evidence type="ECO:0000313" key="1">
    <source>
        <dbReference type="EMBL" id="OMD32212.1"/>
    </source>
</evidence>
<proteinExistence type="predicted"/>
<evidence type="ECO:0000313" key="2">
    <source>
        <dbReference type="Proteomes" id="UP000187465"/>
    </source>
</evidence>
<reference evidence="1 2" key="1">
    <citation type="submission" date="2016-10" db="EMBL/GenBank/DDBJ databases">
        <title>Paenibacillus species isolates.</title>
        <authorList>
            <person name="Beno S.M."/>
        </authorList>
    </citation>
    <scope>NUCLEOTIDE SEQUENCE [LARGE SCALE GENOMIC DNA]</scope>
    <source>
        <strain evidence="1 2">FSL H7-0604</strain>
    </source>
</reference>
<protein>
    <submittedName>
        <fullName evidence="1">Uncharacterized protein</fullName>
    </submittedName>
</protein>
<name>A0A1R0XBF9_9BACL</name>
<dbReference type="EMBL" id="MKQP01000018">
    <property type="protein sequence ID" value="OMD32212.1"/>
    <property type="molecule type" value="Genomic_DNA"/>
</dbReference>
<dbReference type="AlphaFoldDB" id="A0A1R0XBF9"/>
<sequence length="139" mass="15839">MAMVWGQGELFPSANKMDVTVIKMLLRKYPKMVEIVNGLQEREELTSYEEAILKKWVPTIRNIELAIESILDPEIKQIMKYRFINRNPRKAAVIKWSSFTGRSLDRKIQEGTESVAGTLKLLGISTESIAETLKLLGTI</sequence>
<organism evidence="1 2">
    <name type="scientific">Paenibacillus odorifer</name>
    <dbReference type="NCBI Taxonomy" id="189426"/>
    <lineage>
        <taxon>Bacteria</taxon>
        <taxon>Bacillati</taxon>
        <taxon>Bacillota</taxon>
        <taxon>Bacilli</taxon>
        <taxon>Bacillales</taxon>
        <taxon>Paenibacillaceae</taxon>
        <taxon>Paenibacillus</taxon>
    </lineage>
</organism>
<dbReference type="RefSeq" id="WP_036681173.1">
    <property type="nucleotide sequence ID" value="NZ_MKQN01000008.1"/>
</dbReference>
<gene>
    <name evidence="1" type="ORF">BJP51_16675</name>
</gene>